<dbReference type="SUPFAM" id="SSF53474">
    <property type="entry name" value="alpha/beta-Hydrolases"/>
    <property type="match status" value="1"/>
</dbReference>
<keyword evidence="1" id="KW-0732">Signal</keyword>
<organism evidence="3 4">
    <name type="scientific">Dyella ginsengisoli</name>
    <dbReference type="NCBI Taxonomy" id="363848"/>
    <lineage>
        <taxon>Bacteria</taxon>
        <taxon>Pseudomonadati</taxon>
        <taxon>Pseudomonadota</taxon>
        <taxon>Gammaproteobacteria</taxon>
        <taxon>Lysobacterales</taxon>
        <taxon>Rhodanobacteraceae</taxon>
        <taxon>Dyella</taxon>
    </lineage>
</organism>
<dbReference type="InterPro" id="IPR029058">
    <property type="entry name" value="AB_hydrolase_fold"/>
</dbReference>
<evidence type="ECO:0000313" key="3">
    <source>
        <dbReference type="EMBL" id="MFK2903193.1"/>
    </source>
</evidence>
<comment type="caution">
    <text evidence="3">The sequence shown here is derived from an EMBL/GenBank/DDBJ whole genome shotgun (WGS) entry which is preliminary data.</text>
</comment>
<dbReference type="EMBL" id="JADIKM010000001">
    <property type="protein sequence ID" value="MFK2903193.1"/>
    <property type="molecule type" value="Genomic_DNA"/>
</dbReference>
<dbReference type="RefSeq" id="WP_404630420.1">
    <property type="nucleotide sequence ID" value="NZ_JADIKM010000001.1"/>
</dbReference>
<feature type="chain" id="PRO_5046795492" evidence="1">
    <location>
        <begin position="30"/>
        <end position="315"/>
    </location>
</feature>
<feature type="signal peptide" evidence="1">
    <location>
        <begin position="1"/>
        <end position="29"/>
    </location>
</feature>
<sequence length="315" mass="32774">MRRFAVVSRLLLAVALLGGAGLWSAPARATDTYTQTRYPIVLVHGLFGFDQIFGSVDYWYGITKGLRAGGATVYVASVSQLGSDITRGNQLITQLDNLRAVYGYRKFNLIGHSQGGLTIRYVAAVRPDLVASVTSTGTPHRGSAVADGIAVLAPAGSVQRALAEGFATALADLISSFSGGQSSQNATDALVQLTSAGTAQFNAQFPAGAPTSACGSGAASVNGIRYFSYGGTGVLTNGFDASDALLGAGSLFFFGSANDGLVGRCSSHWGTVIRDNYGWNHLDEVNQLFGLRGLFSADPVAVYRSQANRLKGLGL</sequence>
<dbReference type="Proteomes" id="UP001620460">
    <property type="component" value="Unassembled WGS sequence"/>
</dbReference>
<dbReference type="Pfam" id="PF00561">
    <property type="entry name" value="Abhydrolase_1"/>
    <property type="match status" value="1"/>
</dbReference>
<accession>A0ABW8JPZ4</accession>
<dbReference type="Gene3D" id="3.40.50.1820">
    <property type="entry name" value="alpha/beta hydrolase"/>
    <property type="match status" value="1"/>
</dbReference>
<evidence type="ECO:0000259" key="2">
    <source>
        <dbReference type="Pfam" id="PF00561"/>
    </source>
</evidence>
<proteinExistence type="predicted"/>
<keyword evidence="4" id="KW-1185">Reference proteome</keyword>
<dbReference type="InterPro" id="IPR000073">
    <property type="entry name" value="AB_hydrolase_1"/>
</dbReference>
<reference evidence="3 4" key="1">
    <citation type="submission" date="2020-10" db="EMBL/GenBank/DDBJ databases">
        <title>Phylogeny of dyella-like bacteria.</title>
        <authorList>
            <person name="Fu J."/>
        </authorList>
    </citation>
    <scope>NUCLEOTIDE SEQUENCE [LARGE SCALE GENOMIC DNA]</scope>
    <source>
        <strain evidence="3 4">Gsoil3046</strain>
    </source>
</reference>
<protein>
    <submittedName>
        <fullName evidence="3">Triacylglycerol lipase</fullName>
    </submittedName>
</protein>
<evidence type="ECO:0000313" key="4">
    <source>
        <dbReference type="Proteomes" id="UP001620460"/>
    </source>
</evidence>
<evidence type="ECO:0000256" key="1">
    <source>
        <dbReference type="SAM" id="SignalP"/>
    </source>
</evidence>
<gene>
    <name evidence="3" type="ORF">ISP17_04400</name>
</gene>
<name>A0ABW8JPZ4_9GAMM</name>
<feature type="domain" description="AB hydrolase-1" evidence="2">
    <location>
        <begin position="38"/>
        <end position="241"/>
    </location>
</feature>